<gene>
    <name evidence="1" type="ORF">LCGC14_2973280</name>
</gene>
<dbReference type="EMBL" id="LAZR01060513">
    <property type="protein sequence ID" value="KKK65524.1"/>
    <property type="molecule type" value="Genomic_DNA"/>
</dbReference>
<protein>
    <submittedName>
        <fullName evidence="1">Uncharacterized protein</fullName>
    </submittedName>
</protein>
<sequence>MAKINIIKITADGEQTAIEGEFEPLRGEKSMLEQLMPYYQLCDDRLFEMNTRILASNELVKRLSPDAQMAVHHVMEVLMGQAPKSDIAQIVKEGQERRQKELAELAEKERKSGKVTKLH</sequence>
<comment type="caution">
    <text evidence="1">The sequence shown here is derived from an EMBL/GenBank/DDBJ whole genome shotgun (WGS) entry which is preliminary data.</text>
</comment>
<proteinExistence type="predicted"/>
<name>A0A0F8ZGG1_9ZZZZ</name>
<reference evidence="1" key="1">
    <citation type="journal article" date="2015" name="Nature">
        <title>Complex archaea that bridge the gap between prokaryotes and eukaryotes.</title>
        <authorList>
            <person name="Spang A."/>
            <person name="Saw J.H."/>
            <person name="Jorgensen S.L."/>
            <person name="Zaremba-Niedzwiedzka K."/>
            <person name="Martijn J."/>
            <person name="Lind A.E."/>
            <person name="van Eijk R."/>
            <person name="Schleper C."/>
            <person name="Guy L."/>
            <person name="Ettema T.J."/>
        </authorList>
    </citation>
    <scope>NUCLEOTIDE SEQUENCE</scope>
</reference>
<evidence type="ECO:0000313" key="1">
    <source>
        <dbReference type="EMBL" id="KKK65524.1"/>
    </source>
</evidence>
<organism evidence="1">
    <name type="scientific">marine sediment metagenome</name>
    <dbReference type="NCBI Taxonomy" id="412755"/>
    <lineage>
        <taxon>unclassified sequences</taxon>
        <taxon>metagenomes</taxon>
        <taxon>ecological metagenomes</taxon>
    </lineage>
</organism>
<dbReference type="AlphaFoldDB" id="A0A0F8ZGG1"/>
<accession>A0A0F8ZGG1</accession>